<evidence type="ECO:0000256" key="2">
    <source>
        <dbReference type="SAM" id="Phobius"/>
    </source>
</evidence>
<keyword evidence="2" id="KW-1133">Transmembrane helix</keyword>
<dbReference type="GO" id="GO:0043683">
    <property type="term" value="P:type IV pilus assembly"/>
    <property type="evidence" value="ECO:0007669"/>
    <property type="project" value="InterPro"/>
</dbReference>
<dbReference type="SUPFAM" id="SSF54523">
    <property type="entry name" value="Pili subunits"/>
    <property type="match status" value="1"/>
</dbReference>
<comment type="caution">
    <text evidence="3">The sequence shown here is derived from an EMBL/GenBank/DDBJ whole genome shotgun (WGS) entry which is preliminary data.</text>
</comment>
<keyword evidence="2" id="KW-0472">Membrane</keyword>
<name>N8WJ95_9GAMM</name>
<dbReference type="GO" id="GO:0015627">
    <property type="term" value="C:type II protein secretion system complex"/>
    <property type="evidence" value="ECO:0007669"/>
    <property type="project" value="InterPro"/>
</dbReference>
<dbReference type="PROSITE" id="PS00409">
    <property type="entry name" value="PROKAR_NTER_METHYL"/>
    <property type="match status" value="1"/>
</dbReference>
<dbReference type="GO" id="GO:0015628">
    <property type="term" value="P:protein secretion by the type II secretion system"/>
    <property type="evidence" value="ECO:0007669"/>
    <property type="project" value="InterPro"/>
</dbReference>
<evidence type="ECO:0000256" key="1">
    <source>
        <dbReference type="ARBA" id="ARBA00022481"/>
    </source>
</evidence>
<organism evidence="3 4">
    <name type="scientific">Acinetobacter schindleri NIPH 900</name>
    <dbReference type="NCBI Taxonomy" id="1217675"/>
    <lineage>
        <taxon>Bacteria</taxon>
        <taxon>Pseudomonadati</taxon>
        <taxon>Pseudomonadota</taxon>
        <taxon>Gammaproteobacteria</taxon>
        <taxon>Moraxellales</taxon>
        <taxon>Moraxellaceae</taxon>
        <taxon>Acinetobacter</taxon>
    </lineage>
</organism>
<evidence type="ECO:0008006" key="5">
    <source>
        <dbReference type="Google" id="ProtNLM"/>
    </source>
</evidence>
<dbReference type="PATRIC" id="fig|1217675.3.peg.2629"/>
<keyword evidence="2" id="KW-0812">Transmembrane</keyword>
<gene>
    <name evidence="3" type="ORF">F965_02710</name>
</gene>
<keyword evidence="4" id="KW-1185">Reference proteome</keyword>
<dbReference type="InterPro" id="IPR031982">
    <property type="entry name" value="PilE-like"/>
</dbReference>
<dbReference type="InterPro" id="IPR000983">
    <property type="entry name" value="Bac_GSPG_pilin"/>
</dbReference>
<dbReference type="HOGENOM" id="CLU_091705_6_2_6"/>
<reference evidence="3 4" key="1">
    <citation type="submission" date="2013-02" db="EMBL/GenBank/DDBJ databases">
        <title>The Genome Sequence of Acinetobacter schindleri NIPH 900.</title>
        <authorList>
            <consortium name="The Broad Institute Genome Sequencing Platform"/>
            <consortium name="The Broad Institute Genome Sequencing Center for Infectious Disease"/>
            <person name="Cerqueira G."/>
            <person name="Feldgarden M."/>
            <person name="Courvalin P."/>
            <person name="Perichon B."/>
            <person name="Grillot-Courvalin C."/>
            <person name="Clermont D."/>
            <person name="Rocha E."/>
            <person name="Yoon E.-J."/>
            <person name="Nemec A."/>
            <person name="Walker B."/>
            <person name="Young S.K."/>
            <person name="Zeng Q."/>
            <person name="Gargeya S."/>
            <person name="Fitzgerald M."/>
            <person name="Haas B."/>
            <person name="Abouelleil A."/>
            <person name="Alvarado L."/>
            <person name="Arachchi H.M."/>
            <person name="Berlin A.M."/>
            <person name="Chapman S.B."/>
            <person name="Dewar J."/>
            <person name="Goldberg J."/>
            <person name="Griggs A."/>
            <person name="Gujja S."/>
            <person name="Hansen M."/>
            <person name="Howarth C."/>
            <person name="Imamovic A."/>
            <person name="Larimer J."/>
            <person name="McCowan C."/>
            <person name="Murphy C."/>
            <person name="Neiman D."/>
            <person name="Pearson M."/>
            <person name="Priest M."/>
            <person name="Roberts A."/>
            <person name="Saif S."/>
            <person name="Shea T."/>
            <person name="Sisk P."/>
            <person name="Sykes S."/>
            <person name="Wortman J."/>
            <person name="Nusbaum C."/>
            <person name="Birren B."/>
        </authorList>
    </citation>
    <scope>NUCLEOTIDE SEQUENCE [LARGE SCALE GENOMIC DNA]</scope>
    <source>
        <strain evidence="3 4">NIPH 900</strain>
    </source>
</reference>
<dbReference type="NCBIfam" id="TIGR02532">
    <property type="entry name" value="IV_pilin_GFxxxE"/>
    <property type="match status" value="1"/>
</dbReference>
<feature type="transmembrane region" description="Helical" evidence="2">
    <location>
        <begin position="12"/>
        <end position="30"/>
    </location>
</feature>
<dbReference type="Gene3D" id="3.30.700.10">
    <property type="entry name" value="Glycoprotein, Type 4 Pilin"/>
    <property type="match status" value="1"/>
</dbReference>
<dbReference type="RefSeq" id="WP_004809942.1">
    <property type="nucleotide sequence ID" value="NZ_KB849444.1"/>
</dbReference>
<accession>N8WJ95</accession>
<protein>
    <recommendedName>
        <fullName evidence="5">Prepilin-type N-terminal cleavage/methylation domain-containing protein</fullName>
    </recommendedName>
</protein>
<dbReference type="Proteomes" id="UP000018438">
    <property type="component" value="Unassembled WGS sequence"/>
</dbReference>
<keyword evidence="1" id="KW-0488">Methylation</keyword>
<dbReference type="Pfam" id="PF07963">
    <property type="entry name" value="N_methyl"/>
    <property type="match status" value="1"/>
</dbReference>
<evidence type="ECO:0000313" key="3">
    <source>
        <dbReference type="EMBL" id="ENV12147.1"/>
    </source>
</evidence>
<sequence length="153" mass="16708">MSKIKGFTLVEVMIVVAVLAILASVAYPSYQSYVKQKNRMETQSTMMEIAQKLQSYKLANGDYGKNNTTLGYAANPLTNPEVYGKTVSPRTGSAYYNLTITNAPDSSWTLTATPITTGIQKNDGALTLTHNGTQCWYKGKDDATGTCLSWTDK</sequence>
<dbReference type="InterPro" id="IPR045584">
    <property type="entry name" value="Pilin-like"/>
</dbReference>
<dbReference type="PRINTS" id="PR00813">
    <property type="entry name" value="BCTERIALGSPG"/>
</dbReference>
<dbReference type="Pfam" id="PF16732">
    <property type="entry name" value="ComP_DUS"/>
    <property type="match status" value="1"/>
</dbReference>
<dbReference type="PANTHER" id="PTHR30093">
    <property type="entry name" value="GENERAL SECRETION PATHWAY PROTEIN G"/>
    <property type="match status" value="1"/>
</dbReference>
<dbReference type="InterPro" id="IPR012902">
    <property type="entry name" value="N_methyl_site"/>
</dbReference>
<dbReference type="PANTHER" id="PTHR30093:SF47">
    <property type="entry name" value="TYPE IV PILUS NON-CORE MINOR PILIN PILE"/>
    <property type="match status" value="1"/>
</dbReference>
<dbReference type="AlphaFoldDB" id="N8WJ95"/>
<dbReference type="EMBL" id="APPI01000023">
    <property type="protein sequence ID" value="ENV12147.1"/>
    <property type="molecule type" value="Genomic_DNA"/>
</dbReference>
<evidence type="ECO:0000313" key="4">
    <source>
        <dbReference type="Proteomes" id="UP000018438"/>
    </source>
</evidence>
<proteinExistence type="predicted"/>